<dbReference type="PROSITE" id="PS50835">
    <property type="entry name" value="IG_LIKE"/>
    <property type="match status" value="2"/>
</dbReference>
<keyword evidence="1" id="KW-1133">Transmembrane helix</keyword>
<proteinExistence type="predicted"/>
<protein>
    <recommendedName>
        <fullName evidence="3">Ig-like domain-containing protein</fullName>
    </recommendedName>
</protein>
<keyword evidence="1" id="KW-0472">Membrane</keyword>
<organism evidence="4 5">
    <name type="scientific">Megalops atlanticus</name>
    <name type="common">Tarpon</name>
    <name type="synonym">Clupea gigantea</name>
    <dbReference type="NCBI Taxonomy" id="7932"/>
    <lineage>
        <taxon>Eukaryota</taxon>
        <taxon>Metazoa</taxon>
        <taxon>Chordata</taxon>
        <taxon>Craniata</taxon>
        <taxon>Vertebrata</taxon>
        <taxon>Euteleostomi</taxon>
        <taxon>Actinopterygii</taxon>
        <taxon>Neopterygii</taxon>
        <taxon>Teleostei</taxon>
        <taxon>Elopiformes</taxon>
        <taxon>Megalopidae</taxon>
        <taxon>Megalops</taxon>
    </lineage>
</organism>
<dbReference type="InterPro" id="IPR013106">
    <property type="entry name" value="Ig_V-set"/>
</dbReference>
<gene>
    <name evidence="4" type="ORF">MATL_G00151140</name>
</gene>
<dbReference type="InterPro" id="IPR013783">
    <property type="entry name" value="Ig-like_fold"/>
</dbReference>
<dbReference type="SUPFAM" id="SSF48726">
    <property type="entry name" value="Immunoglobulin"/>
    <property type="match status" value="2"/>
</dbReference>
<reference evidence="4" key="1">
    <citation type="submission" date="2021-01" db="EMBL/GenBank/DDBJ databases">
        <authorList>
            <person name="Zahm M."/>
            <person name="Roques C."/>
            <person name="Cabau C."/>
            <person name="Klopp C."/>
            <person name="Donnadieu C."/>
            <person name="Jouanno E."/>
            <person name="Lampietro C."/>
            <person name="Louis A."/>
            <person name="Herpin A."/>
            <person name="Echchiki A."/>
            <person name="Berthelot C."/>
            <person name="Parey E."/>
            <person name="Roest-Crollius H."/>
            <person name="Braasch I."/>
            <person name="Postlethwait J."/>
            <person name="Bobe J."/>
            <person name="Montfort J."/>
            <person name="Bouchez O."/>
            <person name="Begum T."/>
            <person name="Mejri S."/>
            <person name="Adams A."/>
            <person name="Chen W.-J."/>
            <person name="Guiguen Y."/>
        </authorList>
    </citation>
    <scope>NUCLEOTIDE SEQUENCE</scope>
    <source>
        <strain evidence="4">YG-15Mar2019-1</strain>
        <tissue evidence="4">Brain</tissue>
    </source>
</reference>
<evidence type="ECO:0000313" key="4">
    <source>
        <dbReference type="EMBL" id="KAG7467229.1"/>
    </source>
</evidence>
<dbReference type="PANTHER" id="PTHR46013">
    <property type="entry name" value="VASCULAR CELL ADHESION MOLECULE 1"/>
    <property type="match status" value="1"/>
</dbReference>
<dbReference type="InterPro" id="IPR007110">
    <property type="entry name" value="Ig-like_dom"/>
</dbReference>
<dbReference type="Proteomes" id="UP001046870">
    <property type="component" value="Chromosome 12"/>
</dbReference>
<evidence type="ECO:0000256" key="2">
    <source>
        <dbReference type="SAM" id="SignalP"/>
    </source>
</evidence>
<evidence type="ECO:0000256" key="1">
    <source>
        <dbReference type="SAM" id="Phobius"/>
    </source>
</evidence>
<comment type="caution">
    <text evidence="4">The sequence shown here is derived from an EMBL/GenBank/DDBJ whole genome shotgun (WGS) entry which is preliminary data.</text>
</comment>
<dbReference type="SMART" id="SM00408">
    <property type="entry name" value="IGc2"/>
    <property type="match status" value="1"/>
</dbReference>
<dbReference type="OrthoDB" id="9937043at2759"/>
<evidence type="ECO:0000313" key="5">
    <source>
        <dbReference type="Proteomes" id="UP001046870"/>
    </source>
</evidence>
<feature type="domain" description="Ig-like" evidence="3">
    <location>
        <begin position="221"/>
        <end position="333"/>
    </location>
</feature>
<dbReference type="InterPro" id="IPR036179">
    <property type="entry name" value="Ig-like_dom_sf"/>
</dbReference>
<evidence type="ECO:0000259" key="3">
    <source>
        <dbReference type="PROSITE" id="PS50835"/>
    </source>
</evidence>
<sequence>MLKNYSSLGKTQWQTLLWIFLLCHRLSAEVLRKKTHFIAGKQEVLSLLAPPLGNGMEFIWEWKPHDSNQNVTQIAAIGWSDGHLSMTITNPSFRRKNYFDISMDQYFENAGVYSFKKIKPASLLLAQFEVFAFKVTPYRWPEVPLGSDVSRSCGVSHLPESATLQWEKEGDPTDNTTLRYNNTAHLIIHNAGPNNQGKYSCVVRGKNGEHLFSVYNEVKVAEVTYRASHTVYRQSSNSSEVILTCRCKDGMYKKATWYWTPLSGTTKIRVASAERPDKILIGKDKERFSAAGFNGKEFPLRITPVQFGDSGTYECNLDKVTFGSITVLNVQVSVEPPGSVSRNQPVVLTCEVSKVTGSLTLAWMRMEERRGFFVQQTVLTEGQPDRKLNVTLHSLSKEQLHWECVVFTDSLLRVRLPLHLTPSAPSGNGQLTLIIMPCVAVVLVGMLMLVGMVFYYKRRPVPAPVASPSTGNDKQSQSDVIYSNIMQLCEDERALETPPEEDKYEIHYSSFSLGSTSPGAVRKQNNYRPDSINECLKQQSDTVVYSSLNVT</sequence>
<dbReference type="Pfam" id="PF07686">
    <property type="entry name" value="V-set"/>
    <property type="match status" value="1"/>
</dbReference>
<feature type="domain" description="Ig-like" evidence="3">
    <location>
        <begin position="120"/>
        <end position="213"/>
    </location>
</feature>
<feature type="signal peptide" evidence="2">
    <location>
        <begin position="1"/>
        <end position="28"/>
    </location>
</feature>
<dbReference type="InterPro" id="IPR003598">
    <property type="entry name" value="Ig_sub2"/>
</dbReference>
<dbReference type="PANTHER" id="PTHR46013:SF7">
    <property type="entry name" value="IG-LIKE DOMAIN-CONTAINING PROTEIN"/>
    <property type="match status" value="1"/>
</dbReference>
<dbReference type="InterPro" id="IPR003599">
    <property type="entry name" value="Ig_sub"/>
</dbReference>
<dbReference type="Gene3D" id="2.60.40.10">
    <property type="entry name" value="Immunoglobulins"/>
    <property type="match status" value="2"/>
</dbReference>
<dbReference type="CDD" id="cd00099">
    <property type="entry name" value="IgV"/>
    <property type="match status" value="1"/>
</dbReference>
<dbReference type="Pfam" id="PF13927">
    <property type="entry name" value="Ig_3"/>
    <property type="match status" value="1"/>
</dbReference>
<name>A0A9D3PWL2_MEGAT</name>
<keyword evidence="2" id="KW-0732">Signal</keyword>
<keyword evidence="1" id="KW-0812">Transmembrane</keyword>
<dbReference type="EMBL" id="JAFDVH010000012">
    <property type="protein sequence ID" value="KAG7467229.1"/>
    <property type="molecule type" value="Genomic_DNA"/>
</dbReference>
<dbReference type="SMART" id="SM00409">
    <property type="entry name" value="IG"/>
    <property type="match status" value="3"/>
</dbReference>
<keyword evidence="5" id="KW-1185">Reference proteome</keyword>
<feature type="chain" id="PRO_5039455777" description="Ig-like domain-containing protein" evidence="2">
    <location>
        <begin position="29"/>
        <end position="551"/>
    </location>
</feature>
<feature type="transmembrane region" description="Helical" evidence="1">
    <location>
        <begin position="431"/>
        <end position="456"/>
    </location>
</feature>
<accession>A0A9D3PWL2</accession>
<dbReference type="AlphaFoldDB" id="A0A9D3PWL2"/>